<evidence type="ECO:0008006" key="4">
    <source>
        <dbReference type="Google" id="ProtNLM"/>
    </source>
</evidence>
<reference evidence="2" key="1">
    <citation type="submission" date="2021-02" db="EMBL/GenBank/DDBJ databases">
        <authorList>
            <person name="Dougan E. K."/>
            <person name="Rhodes N."/>
            <person name="Thang M."/>
            <person name="Chan C."/>
        </authorList>
    </citation>
    <scope>NUCLEOTIDE SEQUENCE</scope>
</reference>
<evidence type="ECO:0000313" key="2">
    <source>
        <dbReference type="EMBL" id="CAE6958893.1"/>
    </source>
</evidence>
<name>A0A812HS54_9DINO</name>
<dbReference type="OrthoDB" id="406144at2759"/>
<keyword evidence="1" id="KW-0732">Signal</keyword>
<dbReference type="EMBL" id="CAJNDS010000107">
    <property type="protein sequence ID" value="CAE6958893.1"/>
    <property type="molecule type" value="Genomic_DNA"/>
</dbReference>
<dbReference type="InterPro" id="IPR027417">
    <property type="entry name" value="P-loop_NTPase"/>
</dbReference>
<gene>
    <name evidence="2" type="ORF">SNAT2548_LOCUS1871</name>
</gene>
<accession>A0A812HS54</accession>
<dbReference type="AlphaFoldDB" id="A0A812HS54"/>
<evidence type="ECO:0000256" key="1">
    <source>
        <dbReference type="SAM" id="SignalP"/>
    </source>
</evidence>
<dbReference type="Gene3D" id="3.40.50.300">
    <property type="entry name" value="P-loop containing nucleotide triphosphate hydrolases"/>
    <property type="match status" value="1"/>
</dbReference>
<protein>
    <recommendedName>
        <fullName evidence="4">Sulfotransferase</fullName>
    </recommendedName>
</protein>
<feature type="signal peptide" evidence="1">
    <location>
        <begin position="1"/>
        <end position="15"/>
    </location>
</feature>
<proteinExistence type="predicted"/>
<keyword evidence="3" id="KW-1185">Reference proteome</keyword>
<dbReference type="Proteomes" id="UP000604046">
    <property type="component" value="Unassembled WGS sequence"/>
</dbReference>
<feature type="chain" id="PRO_5032997205" description="Sulfotransferase" evidence="1">
    <location>
        <begin position="16"/>
        <end position="325"/>
    </location>
</feature>
<sequence length="325" mass="36335">MFSTFLVLLVARGHALESTAMDHLQLLQQKMVLEAPEEQWKQHLRTAAPLNWIHFPKCGSSLLNAIIHMPGFCPVLDNVTMSAEIQGVCFLNTWFGQGCQQQCNMDYFLCARPHHPVGNYSKQRGHLVGMFRDPDQRILSGYHDKLPFAAPTTNADFTETVVEGICEPEALARAMSLPKRPIQEFAESWKGGMTFQLLAPSDAQINNPNRTKMTREDAAEAARRVTEGFAFVGITEEWDLSMCLFHRTFGGTCRASDFANTRPTFPGKSANTSYDTSELMGWHDDIDEVVYAAALEVFHKNLILLNVSHDTCQECYRSAGRGGLG</sequence>
<comment type="caution">
    <text evidence="2">The sequence shown here is derived from an EMBL/GenBank/DDBJ whole genome shotgun (WGS) entry which is preliminary data.</text>
</comment>
<evidence type="ECO:0000313" key="3">
    <source>
        <dbReference type="Proteomes" id="UP000604046"/>
    </source>
</evidence>
<organism evidence="2 3">
    <name type="scientific">Symbiodinium natans</name>
    <dbReference type="NCBI Taxonomy" id="878477"/>
    <lineage>
        <taxon>Eukaryota</taxon>
        <taxon>Sar</taxon>
        <taxon>Alveolata</taxon>
        <taxon>Dinophyceae</taxon>
        <taxon>Suessiales</taxon>
        <taxon>Symbiodiniaceae</taxon>
        <taxon>Symbiodinium</taxon>
    </lineage>
</organism>